<evidence type="ECO:0000256" key="5">
    <source>
        <dbReference type="ARBA" id="ARBA00022499"/>
    </source>
</evidence>
<comment type="subcellular location">
    <subcellularLocation>
        <location evidence="1">Cytoplasm</location>
        <location evidence="1">Cytoskeleton</location>
        <location evidence="1">Microtubule organizing center</location>
        <location evidence="1">Centrosome</location>
    </subcellularLocation>
    <subcellularLocation>
        <location evidence="2">Cytoplasm</location>
        <location evidence="2">Cytoskeleton</location>
        <location evidence="2">Stress fiber</location>
    </subcellularLocation>
    <subcellularLocation>
        <location evidence="3">Cytoplasm</location>
        <location evidence="3">Myofibril</location>
    </subcellularLocation>
</comment>
<evidence type="ECO:0000256" key="1">
    <source>
        <dbReference type="ARBA" id="ARBA00004300"/>
    </source>
</evidence>
<feature type="region of interest" description="Disordered" evidence="14">
    <location>
        <begin position="369"/>
        <end position="393"/>
    </location>
</feature>
<feature type="region of interest" description="Disordered" evidence="14">
    <location>
        <begin position="272"/>
        <end position="304"/>
    </location>
</feature>
<gene>
    <name evidence="15" type="ORF">PCOR1329_LOCUS34539</name>
</gene>
<dbReference type="EMBL" id="CAUYUJ010014237">
    <property type="protein sequence ID" value="CAK0838636.1"/>
    <property type="molecule type" value="Genomic_DNA"/>
</dbReference>
<evidence type="ECO:0000256" key="10">
    <source>
        <dbReference type="ARBA" id="ARBA00023212"/>
    </source>
</evidence>
<comment type="caution">
    <text evidence="15">The sequence shown here is derived from an EMBL/GenBank/DDBJ whole genome shotgun (WGS) entry which is preliminary data.</text>
</comment>
<evidence type="ECO:0000256" key="3">
    <source>
        <dbReference type="ARBA" id="ARBA00004657"/>
    </source>
</evidence>
<evidence type="ECO:0000256" key="4">
    <source>
        <dbReference type="ARBA" id="ARBA00022490"/>
    </source>
</evidence>
<evidence type="ECO:0000313" key="15">
    <source>
        <dbReference type="EMBL" id="CAK0838636.1"/>
    </source>
</evidence>
<keyword evidence="7" id="KW-0832">Ubl conjugation</keyword>
<reference evidence="15" key="1">
    <citation type="submission" date="2023-10" db="EMBL/GenBank/DDBJ databases">
        <authorList>
            <person name="Chen Y."/>
            <person name="Shah S."/>
            <person name="Dougan E. K."/>
            <person name="Thang M."/>
            <person name="Chan C."/>
        </authorList>
    </citation>
    <scope>NUCLEOTIDE SEQUENCE [LARGE SCALE GENOMIC DNA]</scope>
</reference>
<keyword evidence="10" id="KW-0206">Cytoskeleton</keyword>
<keyword evidence="6" id="KW-0597">Phosphoprotein</keyword>
<keyword evidence="8" id="KW-0007">Acetylation</keyword>
<name>A0ABN9T1B2_9DINO</name>
<evidence type="ECO:0000256" key="7">
    <source>
        <dbReference type="ARBA" id="ARBA00022843"/>
    </source>
</evidence>
<proteinExistence type="inferred from homology"/>
<organism evidence="15 16">
    <name type="scientific">Prorocentrum cordatum</name>
    <dbReference type="NCBI Taxonomy" id="2364126"/>
    <lineage>
        <taxon>Eukaryota</taxon>
        <taxon>Sar</taxon>
        <taxon>Alveolata</taxon>
        <taxon>Dinophyceae</taxon>
        <taxon>Prorocentrales</taxon>
        <taxon>Prorocentraceae</taxon>
        <taxon>Prorocentrum</taxon>
    </lineage>
</organism>
<dbReference type="Proteomes" id="UP001189429">
    <property type="component" value="Unassembled WGS sequence"/>
</dbReference>
<comment type="subunit">
    <text evidence="13">Subunit of dynactin, a multiprotein complex part of a tripartite complex with dynein and a adapter, such as BICDL1, BICD2 or HOOK3. The dynactin complex is built around ACTR1A/ACTB filament and consists of an actin-related filament composed of a shoulder domain, a pointed end and a barbed end. Its length is defined by its flexible shoulder domain. The soulder is composed of 2 DCTN1 subunits, 4 DCTN2 and 2 DCTN3. The 4 DCNT2 (via N-terminus) bind the ACTR1A filament and act as molecular rulers to determine the length. The pointed end is important for binding dynein-dynactin cargo adapters. Consists of 4 subunits: ACTR10, DCNT4, DCTN5 and DCTN6. The barbed end is composed of a CAPZA1:CAPZB heterodimers, which binds ACTR1A/ACTB filament and dynactin and stabilizes dynactin. Interacts with ATP7B, but not ATP7A, in a copper-dependent manner. Interacts with ANK2; this interaction is required for localization at costameres. Interacts with N4BP2L1.</text>
</comment>
<evidence type="ECO:0000256" key="14">
    <source>
        <dbReference type="SAM" id="MobiDB-lite"/>
    </source>
</evidence>
<dbReference type="PANTHER" id="PTHR13034">
    <property type="entry name" value="DYNACTIN P62 SUBUNIT"/>
    <property type="match status" value="1"/>
</dbReference>
<dbReference type="PANTHER" id="PTHR13034:SF2">
    <property type="entry name" value="DYNACTIN SUBUNIT 4"/>
    <property type="match status" value="1"/>
</dbReference>
<dbReference type="InterPro" id="IPR008603">
    <property type="entry name" value="DCTN4"/>
</dbReference>
<evidence type="ECO:0000256" key="8">
    <source>
        <dbReference type="ARBA" id="ARBA00022990"/>
    </source>
</evidence>
<keyword evidence="9" id="KW-0175">Coiled coil</keyword>
<evidence type="ECO:0000256" key="11">
    <source>
        <dbReference type="ARBA" id="ARBA00034776"/>
    </source>
</evidence>
<feature type="compositionally biased region" description="Polar residues" evidence="14">
    <location>
        <begin position="291"/>
        <end position="301"/>
    </location>
</feature>
<protein>
    <recommendedName>
        <fullName evidence="12">Dynactin subunit 4</fullName>
    </recommendedName>
</protein>
<evidence type="ECO:0000256" key="9">
    <source>
        <dbReference type="ARBA" id="ARBA00023054"/>
    </source>
</evidence>
<evidence type="ECO:0000256" key="13">
    <source>
        <dbReference type="ARBA" id="ARBA00093507"/>
    </source>
</evidence>
<dbReference type="Pfam" id="PF05502">
    <property type="entry name" value="Dynactin_p62"/>
    <property type="match status" value="1"/>
</dbReference>
<sequence>MYFDLDGVVCTSLSKPPPYRVDFVVGGDAQAGSSARSEAVPLGQLYFCDSCSRVVSRRELAEEVDSYYCPHCLENMPSSEAMHYGMRCSKCWECPVCSSTLTMCNSSPGAVNQTYYLACGFCRWSSSGRLESNQPEQLIAKIIALEREGAPKKRMQALVESFRGRAQEQQRERELVQRLKRRSTLGRNTLASGASSLGVARRGASAAIMTRGPRMTMVAHGLLGRQQAGQGKEKKEMEKLLKEDDRDELEGGAAAKVVDIRAESRAAALQAAAARSSGEGHMGAASPRKSMVSTLTGSSHHQPPPPAPILEGMSVSELVMAHHDEEVGDQSLADTLALSLDDPAGAGATSSLSQRLRQISCGYQLLAQRGPEAARGDPSTAARTRGARSWRPRCSTTRLGRSCPCGRRC</sequence>
<evidence type="ECO:0000313" key="16">
    <source>
        <dbReference type="Proteomes" id="UP001189429"/>
    </source>
</evidence>
<keyword evidence="4" id="KW-0963">Cytoplasm</keyword>
<keyword evidence="16" id="KW-1185">Reference proteome</keyword>
<accession>A0ABN9T1B2</accession>
<evidence type="ECO:0000256" key="2">
    <source>
        <dbReference type="ARBA" id="ARBA00004529"/>
    </source>
</evidence>
<keyword evidence="5" id="KW-1017">Isopeptide bond</keyword>
<evidence type="ECO:0000256" key="12">
    <source>
        <dbReference type="ARBA" id="ARBA00034864"/>
    </source>
</evidence>
<evidence type="ECO:0000256" key="6">
    <source>
        <dbReference type="ARBA" id="ARBA00022553"/>
    </source>
</evidence>
<comment type="similarity">
    <text evidence="11">Belongs to the dynactin subunit 4 family.</text>
</comment>